<dbReference type="EMBL" id="VTWT01000006">
    <property type="protein sequence ID" value="KAA9332731.1"/>
    <property type="molecule type" value="Genomic_DNA"/>
</dbReference>
<dbReference type="GO" id="GO:0006784">
    <property type="term" value="P:heme A biosynthetic process"/>
    <property type="evidence" value="ECO:0007669"/>
    <property type="project" value="InterPro"/>
</dbReference>
<dbReference type="PANTHER" id="PTHR23289:SF2">
    <property type="entry name" value="CYTOCHROME C OXIDASE ASSEMBLY PROTEIN COX15 HOMOLOG"/>
    <property type="match status" value="1"/>
</dbReference>
<dbReference type="GO" id="GO:0016020">
    <property type="term" value="C:membrane"/>
    <property type="evidence" value="ECO:0007669"/>
    <property type="project" value="UniProtKB-SubCell"/>
</dbReference>
<protein>
    <submittedName>
        <fullName evidence="13">Heme A synthase</fullName>
    </submittedName>
</protein>
<name>A0A5N1IS35_9BACT</name>
<dbReference type="RefSeq" id="WP_150904144.1">
    <property type="nucleotide sequence ID" value="NZ_VTWT01000006.1"/>
</dbReference>
<keyword evidence="9 12" id="KW-0472">Membrane</keyword>
<feature type="transmembrane region" description="Helical" evidence="12">
    <location>
        <begin position="196"/>
        <end position="217"/>
    </location>
</feature>
<evidence type="ECO:0000256" key="7">
    <source>
        <dbReference type="ARBA" id="ARBA00023004"/>
    </source>
</evidence>
<feature type="transmembrane region" description="Helical" evidence="12">
    <location>
        <begin position="125"/>
        <end position="143"/>
    </location>
</feature>
<keyword evidence="14" id="KW-1185">Reference proteome</keyword>
<evidence type="ECO:0000256" key="9">
    <source>
        <dbReference type="ARBA" id="ARBA00023136"/>
    </source>
</evidence>
<evidence type="ECO:0000256" key="6">
    <source>
        <dbReference type="ARBA" id="ARBA00023002"/>
    </source>
</evidence>
<dbReference type="PANTHER" id="PTHR23289">
    <property type="entry name" value="CYTOCHROME C OXIDASE ASSEMBLY PROTEIN COX15"/>
    <property type="match status" value="1"/>
</dbReference>
<proteinExistence type="inferred from homology"/>
<comment type="caution">
    <text evidence="13">The sequence shown here is derived from an EMBL/GenBank/DDBJ whole genome shotgun (WGS) entry which is preliminary data.</text>
</comment>
<dbReference type="InterPro" id="IPR023754">
    <property type="entry name" value="HemeA_Synthase_type2"/>
</dbReference>
<comment type="pathway">
    <text evidence="10">Porphyrin-containing compound metabolism; heme A biosynthesis; heme A from heme O: step 1/1.</text>
</comment>
<evidence type="ECO:0000256" key="3">
    <source>
        <dbReference type="ARBA" id="ARBA00022692"/>
    </source>
</evidence>
<dbReference type="InterPro" id="IPR003780">
    <property type="entry name" value="COX15/CtaA_fam"/>
</dbReference>
<comment type="catalytic activity">
    <reaction evidence="11">
        <text>Fe(II)-heme o + 2 A + H2O = Fe(II)-heme a + 2 AH2</text>
        <dbReference type="Rhea" id="RHEA:63388"/>
        <dbReference type="ChEBI" id="CHEBI:13193"/>
        <dbReference type="ChEBI" id="CHEBI:15377"/>
        <dbReference type="ChEBI" id="CHEBI:17499"/>
        <dbReference type="ChEBI" id="CHEBI:60530"/>
        <dbReference type="ChEBI" id="CHEBI:61715"/>
        <dbReference type="EC" id="1.17.99.9"/>
    </reaction>
    <physiologicalReaction direction="left-to-right" evidence="11">
        <dbReference type="Rhea" id="RHEA:63389"/>
    </physiologicalReaction>
</comment>
<evidence type="ECO:0000256" key="2">
    <source>
        <dbReference type="ARBA" id="ARBA00004141"/>
    </source>
</evidence>
<evidence type="ECO:0000313" key="14">
    <source>
        <dbReference type="Proteomes" id="UP000326570"/>
    </source>
</evidence>
<accession>A0A5N1IS35</accession>
<keyword evidence="5 12" id="KW-1133">Transmembrane helix</keyword>
<evidence type="ECO:0000256" key="8">
    <source>
        <dbReference type="ARBA" id="ARBA00023133"/>
    </source>
</evidence>
<feature type="transmembrane region" description="Helical" evidence="12">
    <location>
        <begin position="257"/>
        <end position="277"/>
    </location>
</feature>
<dbReference type="GO" id="GO:0046872">
    <property type="term" value="F:metal ion binding"/>
    <property type="evidence" value="ECO:0007669"/>
    <property type="project" value="UniProtKB-KW"/>
</dbReference>
<dbReference type="Pfam" id="PF02628">
    <property type="entry name" value="COX15-CtaA"/>
    <property type="match status" value="1"/>
</dbReference>
<feature type="transmembrane region" description="Helical" evidence="12">
    <location>
        <begin position="331"/>
        <end position="351"/>
    </location>
</feature>
<feature type="transmembrane region" description="Helical" evidence="12">
    <location>
        <begin position="12"/>
        <end position="30"/>
    </location>
</feature>
<evidence type="ECO:0000256" key="1">
    <source>
        <dbReference type="ARBA" id="ARBA00001970"/>
    </source>
</evidence>
<feature type="transmembrane region" description="Helical" evidence="12">
    <location>
        <begin position="163"/>
        <end position="184"/>
    </location>
</feature>
<sequence length="357" mass="40802">MKKERSLQPVAVWLLVGVGMIIVQILLGGITRLTGSGLSITEWKPILGAIPPLTEQDWQAAFGKYQQIAQYKHLNSHFSLSDFKFIYFWEWFHRVWGRLLGVVFFIPFVVFWVQGRFKKSMIWPLVILFFLGGIQGLIGWIMVKSGLNDEDLYVSHFRLAIHFMAAMLLLVYTFWFALKLLVPARSFVSNNMLRKFTVWLIVLLSVQLVYGAFMAGLKAGAFAPTWPDINGAMIPENMSSFRGREFSFLAAITNHPIAIHFVHRGLAYLLVALVIFWTVKVAKEKGSTLLNRIKWMPLVLVLVQVYLGIMSALTSIKAVRQGWGVFEWNAQLHQLVAMFLLLSLTFALYLLKPKRGF</sequence>
<feature type="transmembrane region" description="Helical" evidence="12">
    <location>
        <begin position="298"/>
        <end position="319"/>
    </location>
</feature>
<dbReference type="Proteomes" id="UP000326570">
    <property type="component" value="Unassembled WGS sequence"/>
</dbReference>
<keyword evidence="8" id="KW-0350">Heme biosynthesis</keyword>
<feature type="transmembrane region" description="Helical" evidence="12">
    <location>
        <begin position="95"/>
        <end position="113"/>
    </location>
</feature>
<keyword evidence="4" id="KW-0479">Metal-binding</keyword>
<organism evidence="13 14">
    <name type="scientific">Adhaeribacter soli</name>
    <dbReference type="NCBI Taxonomy" id="2607655"/>
    <lineage>
        <taxon>Bacteria</taxon>
        <taxon>Pseudomonadati</taxon>
        <taxon>Bacteroidota</taxon>
        <taxon>Cytophagia</taxon>
        <taxon>Cytophagales</taxon>
        <taxon>Hymenobacteraceae</taxon>
        <taxon>Adhaeribacter</taxon>
    </lineage>
</organism>
<evidence type="ECO:0000256" key="5">
    <source>
        <dbReference type="ARBA" id="ARBA00022989"/>
    </source>
</evidence>
<evidence type="ECO:0000313" key="13">
    <source>
        <dbReference type="EMBL" id="KAA9332731.1"/>
    </source>
</evidence>
<comment type="cofactor">
    <cofactor evidence="1">
        <name>heme b</name>
        <dbReference type="ChEBI" id="CHEBI:60344"/>
    </cofactor>
</comment>
<keyword evidence="6" id="KW-0560">Oxidoreductase</keyword>
<evidence type="ECO:0000256" key="4">
    <source>
        <dbReference type="ARBA" id="ARBA00022723"/>
    </source>
</evidence>
<reference evidence="13 14" key="1">
    <citation type="submission" date="2019-09" db="EMBL/GenBank/DDBJ databases">
        <title>Genome sequence of Adhaeribacter sp. M2.</title>
        <authorList>
            <person name="Srinivasan S."/>
        </authorList>
    </citation>
    <scope>NUCLEOTIDE SEQUENCE [LARGE SCALE GENOMIC DNA]</scope>
    <source>
        <strain evidence="13 14">M2</strain>
    </source>
</reference>
<comment type="subcellular location">
    <subcellularLocation>
        <location evidence="2">Membrane</location>
        <topology evidence="2">Multi-pass membrane protein</topology>
    </subcellularLocation>
</comment>
<gene>
    <name evidence="13" type="ORF">F0P94_12040</name>
</gene>
<evidence type="ECO:0000256" key="12">
    <source>
        <dbReference type="SAM" id="Phobius"/>
    </source>
</evidence>
<keyword evidence="3 12" id="KW-0812">Transmembrane</keyword>
<evidence type="ECO:0000256" key="11">
    <source>
        <dbReference type="ARBA" id="ARBA00048044"/>
    </source>
</evidence>
<dbReference type="GO" id="GO:0120547">
    <property type="term" value="F:heme A synthase activity"/>
    <property type="evidence" value="ECO:0007669"/>
    <property type="project" value="UniProtKB-EC"/>
</dbReference>
<keyword evidence="7" id="KW-0408">Iron</keyword>
<dbReference type="AlphaFoldDB" id="A0A5N1IS35"/>
<dbReference type="HAMAP" id="MF_01665">
    <property type="entry name" value="HemeA_synth_type2"/>
    <property type="match status" value="1"/>
</dbReference>
<evidence type="ECO:0000256" key="10">
    <source>
        <dbReference type="ARBA" id="ARBA00044501"/>
    </source>
</evidence>